<dbReference type="AlphaFoldDB" id="A0A816JCY4"/>
<feature type="non-terminal residue" evidence="3">
    <location>
        <position position="1"/>
    </location>
</feature>
<dbReference type="Proteomes" id="UP001295469">
    <property type="component" value="Chromosome C09"/>
</dbReference>
<dbReference type="PANTHER" id="PTHR33286">
    <property type="entry name" value="BIFUNCTIONAL INHIBITOR/LIPID-TRANSFER PROTEIN/SEED STORAGE 2S ALBUMIN SUPERFAMILY PROTEIN"/>
    <property type="match status" value="1"/>
</dbReference>
<protein>
    <submittedName>
        <fullName evidence="3">(rape) hypothetical protein</fullName>
    </submittedName>
</protein>
<dbReference type="InterPro" id="IPR016140">
    <property type="entry name" value="Bifunc_inhib/LTP/seed_store"/>
</dbReference>
<gene>
    <name evidence="3" type="ORF">DARMORV10_C09P48080.1</name>
</gene>
<evidence type="ECO:0000313" key="3">
    <source>
        <dbReference type="EMBL" id="CAF1764646.1"/>
    </source>
</evidence>
<evidence type="ECO:0000259" key="2">
    <source>
        <dbReference type="Pfam" id="PF14368"/>
    </source>
</evidence>
<accession>A0A816JCY4</accession>
<proteinExistence type="predicted"/>
<dbReference type="InterPro" id="IPR036312">
    <property type="entry name" value="Bifun_inhib/LTP/seed_sf"/>
</dbReference>
<dbReference type="Pfam" id="PF14368">
    <property type="entry name" value="LTP_2"/>
    <property type="match status" value="1"/>
</dbReference>
<feature type="domain" description="Bifunctional inhibitor/plant lipid transfer protein/seed storage helical" evidence="2">
    <location>
        <begin position="17"/>
        <end position="100"/>
    </location>
</feature>
<organism evidence="3">
    <name type="scientific">Brassica napus</name>
    <name type="common">Rape</name>
    <dbReference type="NCBI Taxonomy" id="3708"/>
    <lineage>
        <taxon>Eukaryota</taxon>
        <taxon>Viridiplantae</taxon>
        <taxon>Streptophyta</taxon>
        <taxon>Embryophyta</taxon>
        <taxon>Tracheophyta</taxon>
        <taxon>Spermatophyta</taxon>
        <taxon>Magnoliopsida</taxon>
        <taxon>eudicotyledons</taxon>
        <taxon>Gunneridae</taxon>
        <taxon>Pentapetalae</taxon>
        <taxon>rosids</taxon>
        <taxon>malvids</taxon>
        <taxon>Brassicales</taxon>
        <taxon>Brassicaceae</taxon>
        <taxon>Brassiceae</taxon>
        <taxon>Brassica</taxon>
    </lineage>
</organism>
<sequence>EKTNLCQFLVVCMLLWSSQIQGNRCDDSGIQALMACGYSIAKELSSPPKPLDGCCTAVRIIGMKCVCEIINKEIESAIDMQKLVNVASACGRPLAPHSQCGSKSKRNPLFFRFYFIFLFF</sequence>
<dbReference type="PANTHER" id="PTHR33286:SF54">
    <property type="entry name" value="BIFUNCTIONAL INHIBITOR_LIPID-TRANSFER PROTEIN_SEED STORAGE 2S ALBUMIN SUPERFAMILY PROTEIN"/>
    <property type="match status" value="1"/>
</dbReference>
<evidence type="ECO:0000256" key="1">
    <source>
        <dbReference type="SAM" id="SignalP"/>
    </source>
</evidence>
<dbReference type="Gene3D" id="1.10.110.10">
    <property type="entry name" value="Plant lipid-transfer and hydrophobic proteins"/>
    <property type="match status" value="1"/>
</dbReference>
<dbReference type="SUPFAM" id="SSF47699">
    <property type="entry name" value="Bifunctional inhibitor/lipid-transfer protein/seed storage 2S albumin"/>
    <property type="match status" value="1"/>
</dbReference>
<dbReference type="EMBL" id="HG994373">
    <property type="protein sequence ID" value="CAF1764646.1"/>
    <property type="molecule type" value="Genomic_DNA"/>
</dbReference>
<name>A0A816JCY4_BRANA</name>
<keyword evidence="1" id="KW-0732">Signal</keyword>
<feature type="chain" id="PRO_5032870914" evidence="1">
    <location>
        <begin position="23"/>
        <end position="120"/>
    </location>
</feature>
<feature type="signal peptide" evidence="1">
    <location>
        <begin position="1"/>
        <end position="22"/>
    </location>
</feature>
<reference evidence="3" key="1">
    <citation type="submission" date="2021-01" db="EMBL/GenBank/DDBJ databases">
        <authorList>
            <consortium name="Genoscope - CEA"/>
            <person name="William W."/>
        </authorList>
    </citation>
    <scope>NUCLEOTIDE SEQUENCE</scope>
</reference>